<dbReference type="Proteomes" id="UP000287188">
    <property type="component" value="Unassembled WGS sequence"/>
</dbReference>
<name>A0A402AYY2_9CHLR</name>
<proteinExistence type="predicted"/>
<evidence type="ECO:0000313" key="2">
    <source>
        <dbReference type="Proteomes" id="UP000287188"/>
    </source>
</evidence>
<dbReference type="EMBL" id="BIFS01000002">
    <property type="protein sequence ID" value="GCE24316.1"/>
    <property type="molecule type" value="Genomic_DNA"/>
</dbReference>
<evidence type="ECO:0000313" key="1">
    <source>
        <dbReference type="EMBL" id="GCE24316.1"/>
    </source>
</evidence>
<comment type="caution">
    <text evidence="1">The sequence shown here is derived from an EMBL/GenBank/DDBJ whole genome shotgun (WGS) entry which is preliminary data.</text>
</comment>
<dbReference type="RefSeq" id="WP_126557552.1">
    <property type="nucleotide sequence ID" value="NZ_BIFS01000002.1"/>
</dbReference>
<dbReference type="InterPro" id="IPR010982">
    <property type="entry name" value="Lambda_DNA-bd_dom_sf"/>
</dbReference>
<dbReference type="Gene3D" id="1.10.260.40">
    <property type="entry name" value="lambda repressor-like DNA-binding domains"/>
    <property type="match status" value="1"/>
</dbReference>
<gene>
    <name evidence="1" type="ORF">KDK_81160</name>
</gene>
<accession>A0A402AYY2</accession>
<evidence type="ECO:0008006" key="3">
    <source>
        <dbReference type="Google" id="ProtNLM"/>
    </source>
</evidence>
<dbReference type="AlphaFoldDB" id="A0A402AYY2"/>
<dbReference type="GO" id="GO:0003677">
    <property type="term" value="F:DNA binding"/>
    <property type="evidence" value="ECO:0007669"/>
    <property type="project" value="InterPro"/>
</dbReference>
<reference evidence="2" key="1">
    <citation type="submission" date="2018-12" db="EMBL/GenBank/DDBJ databases">
        <title>Tengunoibacter tsumagoiensis gen. nov., sp. nov., Dictyobacter kobayashii sp. nov., D. alpinus sp. nov., and D. joshuensis sp. nov. and description of Dictyobacteraceae fam. nov. within the order Ktedonobacterales isolated from Tengu-no-mugimeshi.</title>
        <authorList>
            <person name="Wang C.M."/>
            <person name="Zheng Y."/>
            <person name="Sakai Y."/>
            <person name="Toyoda A."/>
            <person name="Minakuchi Y."/>
            <person name="Abe K."/>
            <person name="Yokota A."/>
            <person name="Yabe S."/>
        </authorList>
    </citation>
    <scope>NUCLEOTIDE SEQUENCE [LARGE SCALE GENOMIC DNA]</scope>
    <source>
        <strain evidence="2">Uno11</strain>
    </source>
</reference>
<dbReference type="SUPFAM" id="SSF47413">
    <property type="entry name" value="lambda repressor-like DNA-binding domains"/>
    <property type="match status" value="1"/>
</dbReference>
<protein>
    <recommendedName>
        <fullName evidence="3">HTH cro/C1-type domain-containing protein</fullName>
    </recommendedName>
</protein>
<keyword evidence="2" id="KW-1185">Reference proteome</keyword>
<organism evidence="1 2">
    <name type="scientific">Dictyobacter kobayashii</name>
    <dbReference type="NCBI Taxonomy" id="2014872"/>
    <lineage>
        <taxon>Bacteria</taxon>
        <taxon>Bacillati</taxon>
        <taxon>Chloroflexota</taxon>
        <taxon>Ktedonobacteria</taxon>
        <taxon>Ktedonobacterales</taxon>
        <taxon>Dictyobacteraceae</taxon>
        <taxon>Dictyobacter</taxon>
    </lineage>
</organism>
<sequence>MLPKQWSSEYILRDLLAQIIQDEKIKLNLVDALGISPVTLTRWITGKSDPRPQNLRHLINTLPTQYHEQMYALLRHENKLTRVSLIEENLRLR</sequence>